<organism evidence="1 2">
    <name type="scientific">Vaccinium darrowii</name>
    <dbReference type="NCBI Taxonomy" id="229202"/>
    <lineage>
        <taxon>Eukaryota</taxon>
        <taxon>Viridiplantae</taxon>
        <taxon>Streptophyta</taxon>
        <taxon>Embryophyta</taxon>
        <taxon>Tracheophyta</taxon>
        <taxon>Spermatophyta</taxon>
        <taxon>Magnoliopsida</taxon>
        <taxon>eudicotyledons</taxon>
        <taxon>Gunneridae</taxon>
        <taxon>Pentapetalae</taxon>
        <taxon>asterids</taxon>
        <taxon>Ericales</taxon>
        <taxon>Ericaceae</taxon>
        <taxon>Vaccinioideae</taxon>
        <taxon>Vaccinieae</taxon>
        <taxon>Vaccinium</taxon>
    </lineage>
</organism>
<reference evidence="1 2" key="1">
    <citation type="journal article" date="2021" name="Hortic Res">
        <title>High-quality reference genome and annotation aids understanding of berry development for evergreen blueberry (Vaccinium darrowii).</title>
        <authorList>
            <person name="Yu J."/>
            <person name="Hulse-Kemp A.M."/>
            <person name="Babiker E."/>
            <person name="Staton M."/>
        </authorList>
    </citation>
    <scope>NUCLEOTIDE SEQUENCE [LARGE SCALE GENOMIC DNA]</scope>
    <source>
        <strain evidence="2">cv. NJ 8807/NJ 8810</strain>
        <tissue evidence="1">Young leaf</tissue>
    </source>
</reference>
<keyword evidence="2" id="KW-1185">Reference proteome</keyword>
<sequence length="642" mass="68550">MRRNLRPLKRFINSSTPISSAASALSFSSQRNTGSAPIDEVPREGPQISYGLNLALAGRGVIVQDRAFQNLNSPELKWKGATVGESVSGLPLYVRGNVLGGSSDISKAHFSKLLKQVTTHISSISDIFVHDGAIGPSPKCGANVRIISDDPSAILSLSSILWRNATRAVSHDSCPLTIYVATSISASAADILGLGAKGNSSFISADVERSSLILCGKAFNDAKGTKEALAALSGPIICSRGGLLLSARLLLAGNSVILFFAPEDTIQSCSDQLVSTDIGVVLSSEGVSPLFQSGNSEGLFSSKRPAAVMFVSSDSSRTIPSASKLSPGQAAYQFLAGYQNGKFLLGYNKAPSAVDPLDLAKAFLSKIKDNQISCFLINTSEGEKQITDEDLIKLVQSCLSENIPPFKLEGGYLKAKNLHSKISDHHPCFSCGGASKTILIEASESNHDFPNLSFMSRIPTSGKSTAVASSMAPAAAASVTNESWSSSKRVCVMDSSGPLGSSLVHRLLQRGYTVHAAALRHYPPNTHVHGEVEYCSENERLKVFETDPLDYHSILEALKGCCGLFYCFEPPSDHPTYDELMVEMEVRAAHNVLEACAQTNTIDKEIQVVAWSVEDIGREGRVGTSHGQRSEYGVCERRAVDK</sequence>
<dbReference type="EMBL" id="CM037161">
    <property type="protein sequence ID" value="KAH7853608.1"/>
    <property type="molecule type" value="Genomic_DNA"/>
</dbReference>
<proteinExistence type="predicted"/>
<evidence type="ECO:0000313" key="1">
    <source>
        <dbReference type="EMBL" id="KAH7853608.1"/>
    </source>
</evidence>
<evidence type="ECO:0000313" key="2">
    <source>
        <dbReference type="Proteomes" id="UP000828048"/>
    </source>
</evidence>
<gene>
    <name evidence="1" type="ORF">Vadar_004674</name>
</gene>
<name>A0ACB7YJA3_9ERIC</name>
<comment type="caution">
    <text evidence="1">The sequence shown here is derived from an EMBL/GenBank/DDBJ whole genome shotgun (WGS) entry which is preliminary data.</text>
</comment>
<accession>A0ACB7YJA3</accession>
<dbReference type="Proteomes" id="UP000828048">
    <property type="component" value="Chromosome 11"/>
</dbReference>
<protein>
    <submittedName>
        <fullName evidence="1">Uncharacterized protein</fullName>
    </submittedName>
</protein>